<protein>
    <recommendedName>
        <fullName evidence="4">Lipoprotein</fullName>
    </recommendedName>
</protein>
<keyword evidence="3" id="KW-1185">Reference proteome</keyword>
<reference evidence="3" key="1">
    <citation type="journal article" date="2019" name="Int. J. Syst. Evol. Microbiol.">
        <title>The Global Catalogue of Microorganisms (GCM) 10K type strain sequencing project: providing services to taxonomists for standard genome sequencing and annotation.</title>
        <authorList>
            <consortium name="The Broad Institute Genomics Platform"/>
            <consortium name="The Broad Institute Genome Sequencing Center for Infectious Disease"/>
            <person name="Wu L."/>
            <person name="Ma J."/>
        </authorList>
    </citation>
    <scope>NUCLEOTIDE SEQUENCE [LARGE SCALE GENOMIC DNA]</scope>
    <source>
        <strain evidence="3">CGMCC 1.18439</strain>
    </source>
</reference>
<feature type="signal peptide" evidence="1">
    <location>
        <begin position="1"/>
        <end position="25"/>
    </location>
</feature>
<name>A0ABQ3K4M0_9DEIO</name>
<dbReference type="EMBL" id="BNAL01000016">
    <property type="protein sequence ID" value="GHG03364.1"/>
    <property type="molecule type" value="Genomic_DNA"/>
</dbReference>
<organism evidence="2 3">
    <name type="scientific">Deinococcus piscis</name>
    <dbReference type="NCBI Taxonomy" id="394230"/>
    <lineage>
        <taxon>Bacteria</taxon>
        <taxon>Thermotogati</taxon>
        <taxon>Deinococcota</taxon>
        <taxon>Deinococci</taxon>
        <taxon>Deinococcales</taxon>
        <taxon>Deinococcaceae</taxon>
        <taxon>Deinococcus</taxon>
    </lineage>
</organism>
<accession>A0ABQ3K4M0</accession>
<evidence type="ECO:0000313" key="2">
    <source>
        <dbReference type="EMBL" id="GHG03364.1"/>
    </source>
</evidence>
<evidence type="ECO:0000313" key="3">
    <source>
        <dbReference type="Proteomes" id="UP000632154"/>
    </source>
</evidence>
<sequence length="124" mass="13830">MRIITLQKRCLWPLLLLTACAPAQQQTQQVWPAPAEAAAWQGYELAGVGGMSVKGATAERWLVLRYAGQPARRLEREYWPGADWDGGAQWTGESVTYQPNNNHPDVAPYTFTLEEAQRRIGCGD</sequence>
<dbReference type="RefSeq" id="WP_189643037.1">
    <property type="nucleotide sequence ID" value="NZ_BNAL01000016.1"/>
</dbReference>
<gene>
    <name evidence="2" type="ORF">GCM10017783_14770</name>
</gene>
<comment type="caution">
    <text evidence="2">The sequence shown here is derived from an EMBL/GenBank/DDBJ whole genome shotgun (WGS) entry which is preliminary data.</text>
</comment>
<feature type="chain" id="PRO_5046536737" description="Lipoprotein" evidence="1">
    <location>
        <begin position="26"/>
        <end position="124"/>
    </location>
</feature>
<dbReference type="PROSITE" id="PS51257">
    <property type="entry name" value="PROKAR_LIPOPROTEIN"/>
    <property type="match status" value="1"/>
</dbReference>
<proteinExistence type="predicted"/>
<keyword evidence="1" id="KW-0732">Signal</keyword>
<dbReference type="Proteomes" id="UP000632154">
    <property type="component" value="Unassembled WGS sequence"/>
</dbReference>
<evidence type="ECO:0000256" key="1">
    <source>
        <dbReference type="SAM" id="SignalP"/>
    </source>
</evidence>
<evidence type="ECO:0008006" key="4">
    <source>
        <dbReference type="Google" id="ProtNLM"/>
    </source>
</evidence>